<feature type="domain" description="Peptidase A1" evidence="8">
    <location>
        <begin position="86"/>
        <end position="419"/>
    </location>
</feature>
<comment type="caution">
    <text evidence="9">The sequence shown here is derived from an EMBL/GenBank/DDBJ whole genome shotgun (WGS) entry which is preliminary data.</text>
</comment>
<feature type="signal peptide" evidence="7">
    <location>
        <begin position="1"/>
        <end position="18"/>
    </location>
</feature>
<dbReference type="Proteomes" id="UP001172673">
    <property type="component" value="Unassembled WGS sequence"/>
</dbReference>
<comment type="similarity">
    <text evidence="1 6">Belongs to the peptidase A1 family.</text>
</comment>
<feature type="chain" id="PRO_5041398145" description="Peptidase A1 domain-containing protein" evidence="7">
    <location>
        <begin position="19"/>
        <end position="983"/>
    </location>
</feature>
<dbReference type="SUPFAM" id="SSF50630">
    <property type="entry name" value="Acid proteases"/>
    <property type="match status" value="1"/>
</dbReference>
<evidence type="ECO:0000313" key="10">
    <source>
        <dbReference type="Proteomes" id="UP001172673"/>
    </source>
</evidence>
<keyword evidence="4 6" id="KW-0378">Hydrolase</keyword>
<dbReference type="InterPro" id="IPR021109">
    <property type="entry name" value="Peptidase_aspartic_dom_sf"/>
</dbReference>
<evidence type="ECO:0000313" key="9">
    <source>
        <dbReference type="EMBL" id="KAJ9603922.1"/>
    </source>
</evidence>
<keyword evidence="3 6" id="KW-0064">Aspartyl protease</keyword>
<evidence type="ECO:0000256" key="7">
    <source>
        <dbReference type="SAM" id="SignalP"/>
    </source>
</evidence>
<evidence type="ECO:0000256" key="6">
    <source>
        <dbReference type="RuleBase" id="RU000454"/>
    </source>
</evidence>
<keyword evidence="2 6" id="KW-0645">Protease</keyword>
<dbReference type="GO" id="GO:0006508">
    <property type="term" value="P:proteolysis"/>
    <property type="evidence" value="ECO:0007669"/>
    <property type="project" value="UniProtKB-KW"/>
</dbReference>
<keyword evidence="10" id="KW-1185">Reference proteome</keyword>
<dbReference type="Pfam" id="PF11735">
    <property type="entry name" value="CAP59_mtransfer"/>
    <property type="match status" value="1"/>
</dbReference>
<evidence type="ECO:0000259" key="8">
    <source>
        <dbReference type="PROSITE" id="PS51767"/>
    </source>
</evidence>
<proteinExistence type="inferred from homology"/>
<sequence length="983" mass="108660">MLLRILTILCLIYSVASAGSDVTRVPVQRNINFSPDGIRSLLSFYNKYNVTPHGLGPFHRNKNGTLMKLQQGTEVAASDQQNDLFYTSLVSVGTPGQLLSVTFDTGSADFWVWSSRLSPTVLAHAGSHHIPVYDPSKSTSSQNIAGSIWSIRYADSSSCSGTAVTDILRLGDISIENQAVEVATYLSLSLVSDGDTSQGILGLGFSNLNKVRPYPQKTPIDNMVAQKDIPQNQELFTCYLGSYKDANDPVHGQSFFTFGNIDEEVVNSTGKQISYTPVNDTSGHWQFDSEFITINGRKTTRPGNTAIADTGSTLMYIDDSLVAQIYSTIPGARQVPPDGPWYFPANSTAGDMPMVGIAVGGTEIIIEKEHLGYAFDNQTGLIFGGIEGNMGSGYNVFGDTFLKNVYAVFDVGNKQLGVVQRLDVTQNITGHIPEPLDCERAESGTIKNKNAPPQLLFFSFVEPLHRSHLKNTMMRRFVASVGQTLVLVVLFVLIVIQQLHQQPTIDKVLGRSYYTATNSSGGASGSPTNLSFPSHSLNWSTPQRSLVAPTSLQPTVHVYETSFHLTSTALNPQTSRLQVESRSEQAHEFAHLTFTSAAPHITVPQFLQIDCNARTTDTASFDEADKYVQSVMNFDESTFPRLQCPTLNSTRYTSLRHLSGPTRPKYFFAMNLHQSAHIIPQLLGAIVEAVRILSPELCFISVVEGRSTDGTFEILKSLVKEMEHLGVSYVLSCSDMQPGGEGMERISALAELRNTALKPLTKHPEQFDTATTVVFLNDIAPCAEDILELILQRVLLQADMTCGMDWYNLDDGEGGTFYDSWIGRQMNGEPFFEVPQSTSWDFSKNLFWNHEKSKSRYLLRQPLQVFSCWNGAAAIAAKPFMDGLLRFRTETEGECHLGEPVHLAKDLWRSGYGRIALIPSVNVGYSAEDSRIAKEAHGWVSSLVDGESTELNRIVWEKKPPGQIKCLEEVFHRQSWEPFDVHR</sequence>
<dbReference type="InterPro" id="IPR001969">
    <property type="entry name" value="Aspartic_peptidase_AS"/>
</dbReference>
<evidence type="ECO:0000256" key="5">
    <source>
        <dbReference type="PIRSR" id="PIRSR601461-1"/>
    </source>
</evidence>
<dbReference type="PROSITE" id="PS00141">
    <property type="entry name" value="ASP_PROTEASE"/>
    <property type="match status" value="1"/>
</dbReference>
<dbReference type="InterPro" id="IPR034163">
    <property type="entry name" value="Aspergillopepsin-like_cat_dom"/>
</dbReference>
<dbReference type="PROSITE" id="PS51767">
    <property type="entry name" value="PEPTIDASE_A1"/>
    <property type="match status" value="1"/>
</dbReference>
<accession>A0AA39CD84</accession>
<name>A0AA39CD84_9EURO</name>
<protein>
    <recommendedName>
        <fullName evidence="8">Peptidase A1 domain-containing protein</fullName>
    </recommendedName>
</protein>
<feature type="active site" evidence="5">
    <location>
        <position position="104"/>
    </location>
</feature>
<gene>
    <name evidence="9" type="ORF">H2200_011444</name>
</gene>
<keyword evidence="7" id="KW-0732">Signal</keyword>
<dbReference type="PRINTS" id="PR00792">
    <property type="entry name" value="PEPSIN"/>
</dbReference>
<dbReference type="Pfam" id="PF00026">
    <property type="entry name" value="Asp"/>
    <property type="match status" value="1"/>
</dbReference>
<evidence type="ECO:0000256" key="3">
    <source>
        <dbReference type="ARBA" id="ARBA00022750"/>
    </source>
</evidence>
<dbReference type="PANTHER" id="PTHR34144">
    <property type="entry name" value="CHROMOSOME 8, WHOLE GENOME SHOTGUN SEQUENCE"/>
    <property type="match status" value="1"/>
</dbReference>
<feature type="active site" evidence="5">
    <location>
        <position position="309"/>
    </location>
</feature>
<dbReference type="AlphaFoldDB" id="A0AA39CD84"/>
<dbReference type="GO" id="GO:0004190">
    <property type="term" value="F:aspartic-type endopeptidase activity"/>
    <property type="evidence" value="ECO:0007669"/>
    <property type="project" value="UniProtKB-KW"/>
</dbReference>
<evidence type="ECO:0000256" key="1">
    <source>
        <dbReference type="ARBA" id="ARBA00007447"/>
    </source>
</evidence>
<evidence type="ECO:0000256" key="2">
    <source>
        <dbReference type="ARBA" id="ARBA00022670"/>
    </source>
</evidence>
<organism evidence="9 10">
    <name type="scientific">Cladophialophora chaetospira</name>
    <dbReference type="NCBI Taxonomy" id="386627"/>
    <lineage>
        <taxon>Eukaryota</taxon>
        <taxon>Fungi</taxon>
        <taxon>Dikarya</taxon>
        <taxon>Ascomycota</taxon>
        <taxon>Pezizomycotina</taxon>
        <taxon>Eurotiomycetes</taxon>
        <taxon>Chaetothyriomycetidae</taxon>
        <taxon>Chaetothyriales</taxon>
        <taxon>Herpotrichiellaceae</taxon>
        <taxon>Cladophialophora</taxon>
    </lineage>
</organism>
<reference evidence="9" key="1">
    <citation type="submission" date="2022-10" db="EMBL/GenBank/DDBJ databases">
        <title>Culturing micro-colonial fungi from biological soil crusts in the Mojave desert and describing Neophaeococcomyces mojavensis, and introducing the new genera and species Taxawa tesnikishii.</title>
        <authorList>
            <person name="Kurbessoian T."/>
            <person name="Stajich J.E."/>
        </authorList>
    </citation>
    <scope>NUCLEOTIDE SEQUENCE</scope>
    <source>
        <strain evidence="9">TK_41</strain>
    </source>
</reference>
<dbReference type="InterPro" id="IPR033121">
    <property type="entry name" value="PEPTIDASE_A1"/>
</dbReference>
<evidence type="ECO:0000256" key="4">
    <source>
        <dbReference type="ARBA" id="ARBA00022801"/>
    </source>
</evidence>
<dbReference type="PANTHER" id="PTHR34144:SF5">
    <property type="entry name" value="ALPHA-1,3-MANNOSYLTRANSFERASE CMT1"/>
    <property type="match status" value="1"/>
</dbReference>
<dbReference type="CDD" id="cd06097">
    <property type="entry name" value="Aspergillopepsin_like"/>
    <property type="match status" value="1"/>
</dbReference>
<dbReference type="EMBL" id="JAPDRK010000020">
    <property type="protein sequence ID" value="KAJ9603922.1"/>
    <property type="molecule type" value="Genomic_DNA"/>
</dbReference>
<dbReference type="InterPro" id="IPR021047">
    <property type="entry name" value="Mannosyltransferase_CMT1"/>
</dbReference>
<dbReference type="InterPro" id="IPR001461">
    <property type="entry name" value="Aspartic_peptidase_A1"/>
</dbReference>
<dbReference type="Gene3D" id="2.40.70.10">
    <property type="entry name" value="Acid Proteases"/>
    <property type="match status" value="2"/>
</dbReference>